<organism evidence="1 2">
    <name type="scientific">Maribacter flavus</name>
    <dbReference type="NCBI Taxonomy" id="1658664"/>
    <lineage>
        <taxon>Bacteria</taxon>
        <taxon>Pseudomonadati</taxon>
        <taxon>Bacteroidota</taxon>
        <taxon>Flavobacteriia</taxon>
        <taxon>Flavobacteriales</taxon>
        <taxon>Flavobacteriaceae</taxon>
        <taxon>Maribacter</taxon>
    </lineage>
</organism>
<comment type="caution">
    <text evidence="1">The sequence shown here is derived from an EMBL/GenBank/DDBJ whole genome shotgun (WGS) entry which is preliminary data.</text>
</comment>
<dbReference type="Proteomes" id="UP000323188">
    <property type="component" value="Unassembled WGS sequence"/>
</dbReference>
<protein>
    <recommendedName>
        <fullName evidence="3">DNA primase</fullName>
    </recommendedName>
</protein>
<gene>
    <name evidence="1" type="ORF">F0361_01285</name>
</gene>
<accession>A0A5B2TVY2</accession>
<sequence length="953" mass="111739">MSYVKIEDLMDATQGGLNIIATYYPEAPHALSTKHRKFKARGDEKTASASIRQKENGWYYVTDFGGDGKERNAVEVCMLEEGLTFGEACAELGARFSVSGAPTATALSKPIIERRDRQEGEIPGSYFFEYKEFEASDLLVLGPKVTDKDCFAFNLKLLASYTYIKEDGVTITKSTPEYPIFSFHHEKWQKIYQPNSLDKGYRFRYAGDKPQKYIHGLDAIKTAFRQNKERIEDEWQRKDASTEKMPDVRLESCFIVSGGSDGLNLKSFGYFPIWFNSESEHLDYADYKLLMTMVQTIYYIADLDATGMNQAVKVGLKFLDIRLLWLPKQLLQYRDKRGNPRKDFKDFVEVYYKEGEELRFNNRFKKLIEVAVPMKFWEESYSDGGIKYYFKNTRAYHFLQHQGFGRYENQNTKDGYVFVRQHHGIVKVIKPVDVKGFATNFLIERQMPENLRDVIYKTSQLSENSLSNLPYVEIDFTDADAHSQHIFFQNEVWKVTKEGIERIRYDQVQCLTWEDKVVDHRVRLQDPHFEIKKDKSGNWDIEIKRTDNQFLNYLINTSRVHWKKDLEEAFGNHEQLKAEEYAKRHKFDIAGPNLTEDEIYEQKLHLINKIFTLGYMLHKYKNPGKPWAPYAMDHKIADIAESHGGTGKSVFVKSIQHVLKNNHYINGRDKKKTSDDFIYHGVTEHTDYILIDDCHAYMDYGFFYNTITGDLDVNNKNGLRYIIPFAKSPKVAFASNYPPNDLDPSLERRLLYVVFSDYYHYNKDDEYQQTRTVADDFGKKNLFQDFDEKQWNIVLNFFAQALRFYLSCDEKLSPPMENVEKRNLLKEMGDQFHSWADVFFSTKRNESEEYLYLDIEVSKQHAFENFEKTTNAKRWSANRFKKSLKAYAKYNGWIFNPKDRAPGGRIIKKVDGESVEHFYIRTKKGLPEELKDIPVDVEDDEWTDDDTELDEPF</sequence>
<evidence type="ECO:0008006" key="3">
    <source>
        <dbReference type="Google" id="ProtNLM"/>
    </source>
</evidence>
<dbReference type="AlphaFoldDB" id="A0A5B2TVY2"/>
<evidence type="ECO:0000313" key="1">
    <source>
        <dbReference type="EMBL" id="KAA2218283.1"/>
    </source>
</evidence>
<reference evidence="1 2" key="1">
    <citation type="submission" date="2019-09" db="EMBL/GenBank/DDBJ databases">
        <authorList>
            <person name="Khan S.A."/>
            <person name="Jeon C.O."/>
            <person name="Chun B.H."/>
            <person name="Jeong S.E."/>
        </authorList>
    </citation>
    <scope>NUCLEOTIDE SEQUENCE [LARGE SCALE GENOMIC DNA]</scope>
    <source>
        <strain evidence="1 2">KCTC 42508</strain>
    </source>
</reference>
<dbReference type="EMBL" id="VUOE01000001">
    <property type="protein sequence ID" value="KAA2218283.1"/>
    <property type="molecule type" value="Genomic_DNA"/>
</dbReference>
<dbReference type="RefSeq" id="WP_154916903.1">
    <property type="nucleotide sequence ID" value="NZ_VUOE01000001.1"/>
</dbReference>
<evidence type="ECO:0000313" key="2">
    <source>
        <dbReference type="Proteomes" id="UP000323188"/>
    </source>
</evidence>
<name>A0A5B2TVY2_9FLAO</name>
<proteinExistence type="predicted"/>